<keyword evidence="1" id="KW-0472">Membrane</keyword>
<keyword evidence="1" id="KW-1133">Transmembrane helix</keyword>
<evidence type="ECO:0000256" key="1">
    <source>
        <dbReference type="SAM" id="Phobius"/>
    </source>
</evidence>
<reference evidence="2" key="1">
    <citation type="submission" date="2021-06" db="EMBL/GenBank/DDBJ databases">
        <authorList>
            <person name="Gannon L."/>
            <person name="Redgwell R T."/>
            <person name="Michniewski S."/>
            <person name="Harrison D C."/>
            <person name="Millard A."/>
        </authorList>
    </citation>
    <scope>NUCLEOTIDE SEQUENCE</scope>
</reference>
<name>A0A8D9FQD3_9VIRU</name>
<evidence type="ECO:0000313" key="2">
    <source>
        <dbReference type="EMBL" id="CAG7580958.1"/>
    </source>
</evidence>
<protein>
    <submittedName>
        <fullName evidence="2">Uncharacterized protein</fullName>
    </submittedName>
</protein>
<keyword evidence="1" id="KW-0812">Transmembrane</keyword>
<gene>
    <name evidence="2" type="ORF">SLAVMIC_00614</name>
</gene>
<dbReference type="EMBL" id="OU342829">
    <property type="protein sequence ID" value="CAG7580958.1"/>
    <property type="molecule type" value="Genomic_DNA"/>
</dbReference>
<accession>A0A8D9FQD3</accession>
<feature type="transmembrane region" description="Helical" evidence="1">
    <location>
        <begin position="20"/>
        <end position="48"/>
    </location>
</feature>
<proteinExistence type="predicted"/>
<feature type="transmembrane region" description="Helical" evidence="1">
    <location>
        <begin position="54"/>
        <end position="77"/>
    </location>
</feature>
<sequence>MKKIEDSVLDKFGKTSHTKISSYIILGSILFSAIVFAGIEITNAIIMWKAGNVYTIPAAHITIFGMILGHHLFLLGIKKASENRQKKYDTQENVAKIENTSTNISMGDGEDTPEG</sequence>
<organism evidence="2">
    <name type="scientific">uncultured marine phage</name>
    <dbReference type="NCBI Taxonomy" id="707152"/>
    <lineage>
        <taxon>Viruses</taxon>
        <taxon>environmental samples</taxon>
    </lineage>
</organism>